<dbReference type="InterPro" id="IPR025402">
    <property type="entry name" value="DMP19_C"/>
</dbReference>
<evidence type="ECO:0000313" key="3">
    <source>
        <dbReference type="Proteomes" id="UP000032749"/>
    </source>
</evidence>
<dbReference type="STRING" id="698738.OLEAN_C21290"/>
<organism evidence="2 3">
    <name type="scientific">Oleispira antarctica RB-8</name>
    <dbReference type="NCBI Taxonomy" id="698738"/>
    <lineage>
        <taxon>Bacteria</taxon>
        <taxon>Pseudomonadati</taxon>
        <taxon>Pseudomonadota</taxon>
        <taxon>Gammaproteobacteria</taxon>
        <taxon>Oceanospirillales</taxon>
        <taxon>Oceanospirillaceae</taxon>
        <taxon>Oleispira</taxon>
    </lineage>
</organism>
<reference evidence="2 3" key="1">
    <citation type="journal article" date="2013" name="Nat. Commun.">
        <title>Genome sequence and functional genomic analysis of the oil-degrading bacterium Oleispira antarctica.</title>
        <authorList>
            <person name="Kube M."/>
            <person name="Chernikova T.N."/>
            <person name="Al-Ramahi Y."/>
            <person name="Beloqui A."/>
            <person name="Lopez-Cortez N."/>
            <person name="Guazzaroni M.E."/>
            <person name="Heipieper H.J."/>
            <person name="Klages S."/>
            <person name="Kotsyurbenko O.R."/>
            <person name="Langer I."/>
            <person name="Nechitaylo T.Y."/>
            <person name="Lunsdorf H."/>
            <person name="Fernandez M."/>
            <person name="Juarez S."/>
            <person name="Ciordia S."/>
            <person name="Singer A."/>
            <person name="Kagan O."/>
            <person name="Egorova O."/>
            <person name="Petit P.A."/>
            <person name="Stogios P."/>
            <person name="Kim Y."/>
            <person name="Tchigvintsev A."/>
            <person name="Flick R."/>
            <person name="Denaro R."/>
            <person name="Genovese M."/>
            <person name="Albar J.P."/>
            <person name="Reva O.N."/>
            <person name="Martinez-Gomariz M."/>
            <person name="Tran H."/>
            <person name="Ferrer M."/>
            <person name="Savchenko A."/>
            <person name="Yakunin A.F."/>
            <person name="Yakimov M.M."/>
            <person name="Golyshina O.V."/>
            <person name="Reinhardt R."/>
            <person name="Golyshin P.N."/>
        </authorList>
    </citation>
    <scope>NUCLEOTIDE SEQUENCE [LARGE SCALE GENOMIC DNA]</scope>
</reference>
<dbReference type="EMBL" id="FO203512">
    <property type="protein sequence ID" value="CCK76305.1"/>
    <property type="molecule type" value="Genomic_DNA"/>
</dbReference>
<dbReference type="Proteomes" id="UP000032749">
    <property type="component" value="Chromosome"/>
</dbReference>
<dbReference type="Pfam" id="PF14300">
    <property type="entry name" value="DMP19"/>
    <property type="match status" value="1"/>
</dbReference>
<sequence>MEIQAALEMADETDAFLQITDVIFDKKAELGYSDLSAAEKSVYCIDCLSREMENGGFGQLFHHDSGALIQDMLEALEKIRAKRTHAVVKQVVDYFPKGVVPSDEDERMEAFDLLASELVDEIAECDDRFHGAGENLVELTLKFVAKNVSQFR</sequence>
<dbReference type="HOGENOM" id="CLU_1720482_0_0_6"/>
<proteinExistence type="predicted"/>
<evidence type="ECO:0000259" key="1">
    <source>
        <dbReference type="Pfam" id="PF14300"/>
    </source>
</evidence>
<dbReference type="AlphaFoldDB" id="R4YNA7"/>
<protein>
    <recommendedName>
        <fullName evidence="1">DNA mimic protein DMP19 C-terminal domain-containing protein</fullName>
    </recommendedName>
</protein>
<dbReference type="Gene3D" id="1.20.1420.60">
    <property type="match status" value="1"/>
</dbReference>
<gene>
    <name evidence="2" type="ORF">OLEAN_C21290</name>
</gene>
<dbReference type="KEGG" id="oai:OLEAN_C21290"/>
<evidence type="ECO:0000313" key="2">
    <source>
        <dbReference type="EMBL" id="CCK76305.1"/>
    </source>
</evidence>
<accession>R4YNA7</accession>
<keyword evidence="3" id="KW-1185">Reference proteome</keyword>
<name>R4YNA7_OLEAN</name>
<feature type="domain" description="DNA mimic protein DMP19 C-terminal" evidence="1">
    <location>
        <begin position="34"/>
        <end position="147"/>
    </location>
</feature>